<organism evidence="3 4">
    <name type="scientific">Litorilinea aerophila</name>
    <dbReference type="NCBI Taxonomy" id="1204385"/>
    <lineage>
        <taxon>Bacteria</taxon>
        <taxon>Bacillati</taxon>
        <taxon>Chloroflexota</taxon>
        <taxon>Caldilineae</taxon>
        <taxon>Caldilineales</taxon>
        <taxon>Caldilineaceae</taxon>
        <taxon>Litorilinea</taxon>
    </lineage>
</organism>
<evidence type="ECO:0000259" key="2">
    <source>
        <dbReference type="Pfam" id="PF01882"/>
    </source>
</evidence>
<feature type="transmembrane region" description="Helical" evidence="1">
    <location>
        <begin position="22"/>
        <end position="41"/>
    </location>
</feature>
<keyword evidence="1" id="KW-0472">Membrane</keyword>
<evidence type="ECO:0000313" key="3">
    <source>
        <dbReference type="EMBL" id="TQE97813.1"/>
    </source>
</evidence>
<protein>
    <submittedName>
        <fullName evidence="3">DUF58 domain-containing protein</fullName>
    </submittedName>
</protein>
<accession>A0A540VNS6</accession>
<dbReference type="EMBL" id="VIGC01000001">
    <property type="protein sequence ID" value="TQE97813.1"/>
    <property type="molecule type" value="Genomic_DNA"/>
</dbReference>
<keyword evidence="1" id="KW-1133">Transmembrane helix</keyword>
<comment type="caution">
    <text evidence="3">The sequence shown here is derived from an EMBL/GenBank/DDBJ whole genome shotgun (WGS) entry which is preliminary data.</text>
</comment>
<feature type="domain" description="DUF58" evidence="2">
    <location>
        <begin position="190"/>
        <end position="311"/>
    </location>
</feature>
<dbReference type="PANTHER" id="PTHR34351">
    <property type="entry name" value="SLR1927 PROTEIN-RELATED"/>
    <property type="match status" value="1"/>
</dbReference>
<dbReference type="Pfam" id="PF01882">
    <property type="entry name" value="DUF58"/>
    <property type="match status" value="1"/>
</dbReference>
<sequence>MHNLFWSVLILFLIATLLRLDWIYYLVYVVGGVWVFSHWWIRRSLNRLSIRRQMLHHAFVGEKIPVKLTIDNRSWLPLPWLMVEERVPLDLKEILNYRWVLAVGARGHVEHEYLLACKRRGYYPVGPLSLNTGDLFGFAEASWQEQAPVYVTVYPQVVPLHQLGLPSRSPFGALPSRQRLFEDPNRLAGVRDYMSGDSLRRIHWKASAHEDTLLVKKFLPAIALNVAIVLDLNRHAYPLNGAIGSSEWAIVVAASIASYVTDQRQPVGLISNGLDSLTGQVAVPIPTRNGQGHLRTILSTLARIQMHEFEPRLEEWLPRQIADLEWGTTLVVVTPRLDEAGLWMLHHAYRRGSNVVVLVCAPQPNLNQIRAQAEQLGVTVHRTIWEKDLAQV</sequence>
<dbReference type="InParanoid" id="A0A540VNS6"/>
<name>A0A540VNS6_9CHLR</name>
<proteinExistence type="predicted"/>
<dbReference type="FunCoup" id="A0A540VNS6">
    <property type="interactions" value="108"/>
</dbReference>
<dbReference type="OrthoDB" id="9789943at2"/>
<dbReference type="PANTHER" id="PTHR34351:SF2">
    <property type="entry name" value="DUF58 DOMAIN-CONTAINING PROTEIN"/>
    <property type="match status" value="1"/>
</dbReference>
<dbReference type="AlphaFoldDB" id="A0A540VNS6"/>
<gene>
    <name evidence="3" type="ORF">FKZ61_00060</name>
</gene>
<evidence type="ECO:0000256" key="1">
    <source>
        <dbReference type="SAM" id="Phobius"/>
    </source>
</evidence>
<reference evidence="3 4" key="1">
    <citation type="submission" date="2019-06" db="EMBL/GenBank/DDBJ databases">
        <title>Genome sequence of Litorilinea aerophila BAA-2444.</title>
        <authorList>
            <person name="Maclea K.S."/>
            <person name="Maurais E.G."/>
            <person name="Iannazzi L.C."/>
        </authorList>
    </citation>
    <scope>NUCLEOTIDE SEQUENCE [LARGE SCALE GENOMIC DNA]</scope>
    <source>
        <strain evidence="3 4">ATCC BAA-2444</strain>
    </source>
</reference>
<dbReference type="RefSeq" id="WP_141608023.1">
    <property type="nucleotide sequence ID" value="NZ_VIGC02000001.1"/>
</dbReference>
<dbReference type="Proteomes" id="UP000317371">
    <property type="component" value="Unassembled WGS sequence"/>
</dbReference>
<dbReference type="InterPro" id="IPR002881">
    <property type="entry name" value="DUF58"/>
</dbReference>
<keyword evidence="4" id="KW-1185">Reference proteome</keyword>
<evidence type="ECO:0000313" key="4">
    <source>
        <dbReference type="Proteomes" id="UP000317371"/>
    </source>
</evidence>
<keyword evidence="1" id="KW-0812">Transmembrane</keyword>